<organism evidence="2 3">
    <name type="scientific">Hymenobacter bucti</name>
    <dbReference type="NCBI Taxonomy" id="1844114"/>
    <lineage>
        <taxon>Bacteria</taxon>
        <taxon>Pseudomonadati</taxon>
        <taxon>Bacteroidota</taxon>
        <taxon>Cytophagia</taxon>
        <taxon>Cytophagales</taxon>
        <taxon>Hymenobacteraceae</taxon>
        <taxon>Hymenobacter</taxon>
    </lineage>
</organism>
<comment type="caution">
    <text evidence="2">The sequence shown here is derived from an EMBL/GenBank/DDBJ whole genome shotgun (WGS) entry which is preliminary data.</text>
</comment>
<evidence type="ECO:0000313" key="2">
    <source>
        <dbReference type="EMBL" id="MFD1872023.1"/>
    </source>
</evidence>
<dbReference type="Proteomes" id="UP001597197">
    <property type="component" value="Unassembled WGS sequence"/>
</dbReference>
<evidence type="ECO:0000256" key="1">
    <source>
        <dbReference type="SAM" id="MobiDB-lite"/>
    </source>
</evidence>
<feature type="compositionally biased region" description="Low complexity" evidence="1">
    <location>
        <begin position="30"/>
        <end position="42"/>
    </location>
</feature>
<keyword evidence="3" id="KW-1185">Reference proteome</keyword>
<dbReference type="EMBL" id="JBHUFD010000002">
    <property type="protein sequence ID" value="MFD1872023.1"/>
    <property type="molecule type" value="Genomic_DNA"/>
</dbReference>
<proteinExistence type="predicted"/>
<evidence type="ECO:0000313" key="3">
    <source>
        <dbReference type="Proteomes" id="UP001597197"/>
    </source>
</evidence>
<sequence length="438" mass="48499">MAEIDNSILDGQPQANGSEVKLKKLKAAPKKTASTSNKASAPKKSEVKPTNKGGKTAKKEPQEKEKRIKVQRSFPATTFENSLEIANAIQKFAAGQRVRRLTLFDYLGKSPDSGLSRQLITNSARYNLTTGGYQAEFIELTEEGKLVTSSEVSDSEKITAEFKLAIQSIKPFNSIYEQYKNSKLPSPNVIKDFLVDGGYLLNEVSECVDTFIVNAKYIGVLKLLSGTERLVPIESILEELSKNGHSVRVIEKSSDLVPTSNVANPVIVDLKSATTWDTTCFYITPIGEDGSEHRQHSDLFLESIVVPALQEFNLTVVRADQIGKPGMITSQIIEHIIKSKLVIADLSFHNPNVFYEIAIRHACRMPTVQIIRKSDRIPFDLTQIRTIQIDTSSIYSLVPQIEVYKSYIAVQVRSALANPESVDTPMSPFYSAIKEALG</sequence>
<feature type="region of interest" description="Disordered" evidence="1">
    <location>
        <begin position="1"/>
        <end position="70"/>
    </location>
</feature>
<name>A0ABW4QR03_9BACT</name>
<accession>A0ABW4QR03</accession>
<gene>
    <name evidence="2" type="ORF">ACFSDX_06280</name>
</gene>
<reference evidence="3" key="1">
    <citation type="journal article" date="2019" name="Int. J. Syst. Evol. Microbiol.">
        <title>The Global Catalogue of Microorganisms (GCM) 10K type strain sequencing project: providing services to taxonomists for standard genome sequencing and annotation.</title>
        <authorList>
            <consortium name="The Broad Institute Genomics Platform"/>
            <consortium name="The Broad Institute Genome Sequencing Center for Infectious Disease"/>
            <person name="Wu L."/>
            <person name="Ma J."/>
        </authorList>
    </citation>
    <scope>NUCLEOTIDE SEQUENCE [LARGE SCALE GENOMIC DNA]</scope>
    <source>
        <strain evidence="3">CGMCC 1.15795</strain>
    </source>
</reference>
<feature type="compositionally biased region" description="Basic and acidic residues" evidence="1">
    <location>
        <begin position="57"/>
        <end position="68"/>
    </location>
</feature>
<protein>
    <submittedName>
        <fullName evidence="2">Uncharacterized protein</fullName>
    </submittedName>
</protein>
<dbReference type="RefSeq" id="WP_382312385.1">
    <property type="nucleotide sequence ID" value="NZ_JBHUFD010000002.1"/>
</dbReference>